<protein>
    <recommendedName>
        <fullName evidence="5">Mannose-6-phosphate isomerase, class I</fullName>
    </recommendedName>
</protein>
<dbReference type="InterPro" id="IPR051804">
    <property type="entry name" value="Carb_Metab_Reg_Kinase/Isom"/>
</dbReference>
<reference evidence="4" key="1">
    <citation type="journal article" date="2019" name="Int. J. Syst. Evol. Microbiol.">
        <title>The Global Catalogue of Microorganisms (GCM) 10K type strain sequencing project: providing services to taxonomists for standard genome sequencing and annotation.</title>
        <authorList>
            <consortium name="The Broad Institute Genomics Platform"/>
            <consortium name="The Broad Institute Genome Sequencing Center for Infectious Disease"/>
            <person name="Wu L."/>
            <person name="Ma J."/>
        </authorList>
    </citation>
    <scope>NUCLEOTIDE SEQUENCE [LARGE SCALE GENOMIC DNA]</scope>
    <source>
        <strain evidence="4">JCM 16601</strain>
    </source>
</reference>
<dbReference type="InterPro" id="IPR014710">
    <property type="entry name" value="RmlC-like_jellyroll"/>
</dbReference>
<accession>A0ABP7QRH3</accession>
<sequence>MSKDSVLKSDFEVDPQELRSTRQFLIPAQKETPAIAKYDIYPTFKTDGPIYAGFESLAAWIMAQEKDVVIDGYSAVYWDIFVNELNDELHKKGVEANWVNSHTAFKPEDTINQLIAPSMGGDDPLFGKIYEGDLSDLFDYQKLSSLKPVDGRLNIIYGSGAALAKWDAVVLYIDVPKNEIQFRSRANKICNLGDHQPVDPKVQYKRFYFVEWPLLNKHKKQLLPLVDVIIDEQRITDISWTTGGTLRDTLKTMSRNMLRPRPWFEPGVWGGQWIKDHINGLNNDVVNYAWSFELIAPENGIILQYRNTMLEVSLDTLFLYNNIAILGKAAERFGDAFPIRFDFLDTFDGGNLSLQCHPTVPYTKKNFGENFTQDETYYILDAEPGAEVYLGFQENIDKQEFRTVLEDSFKNNEPVEIGNYVQIFPAKKHDLFLIPNGTVHCSGKNNMVLEISATPYIFTFKMYDWLRPDLNGNPRTLNIDRAFENLDFSRKGKVVADTLISKQSIVKKGNDWQVVNLSTHPDHFYAVERFEFDTLIEEYTNNQCHVLSLVEGESIMVTTNDLQQVIHYAETFIIPADAVKYTLTNTGKNSAKVIKAFVKDECC</sequence>
<dbReference type="EMBL" id="BAAAZC010000029">
    <property type="protein sequence ID" value="GAA3986726.1"/>
    <property type="molecule type" value="Genomic_DNA"/>
</dbReference>
<evidence type="ECO:0000256" key="1">
    <source>
        <dbReference type="ARBA" id="ARBA00022723"/>
    </source>
</evidence>
<proteinExistence type="predicted"/>
<dbReference type="Gene3D" id="2.60.120.10">
    <property type="entry name" value="Jelly Rolls"/>
    <property type="match status" value="1"/>
</dbReference>
<gene>
    <name evidence="3" type="ORF">GCM10022210_44010</name>
</gene>
<evidence type="ECO:0000256" key="2">
    <source>
        <dbReference type="ARBA" id="ARBA00022833"/>
    </source>
</evidence>
<keyword evidence="4" id="KW-1185">Reference proteome</keyword>
<name>A0ABP7QRH3_9SPHI</name>
<dbReference type="PANTHER" id="PTHR42742:SF3">
    <property type="entry name" value="FRUCTOKINASE"/>
    <property type="match status" value="1"/>
</dbReference>
<comment type="caution">
    <text evidence="3">The sequence shown here is derived from an EMBL/GenBank/DDBJ whole genome shotgun (WGS) entry which is preliminary data.</text>
</comment>
<dbReference type="InterPro" id="IPR011051">
    <property type="entry name" value="RmlC_Cupin_sf"/>
</dbReference>
<dbReference type="RefSeq" id="WP_344757820.1">
    <property type="nucleotide sequence ID" value="NZ_BAAAZC010000029.1"/>
</dbReference>
<dbReference type="CDD" id="cd07010">
    <property type="entry name" value="cupin_PMI_type_I_N_bac"/>
    <property type="match status" value="1"/>
</dbReference>
<keyword evidence="2" id="KW-0862">Zinc</keyword>
<keyword evidence="1" id="KW-0479">Metal-binding</keyword>
<dbReference type="PANTHER" id="PTHR42742">
    <property type="entry name" value="TRANSCRIPTIONAL REPRESSOR MPRA"/>
    <property type="match status" value="1"/>
</dbReference>
<evidence type="ECO:0000313" key="4">
    <source>
        <dbReference type="Proteomes" id="UP001500742"/>
    </source>
</evidence>
<organism evidence="3 4">
    <name type="scientific">Mucilaginibacter dorajii</name>
    <dbReference type="NCBI Taxonomy" id="692994"/>
    <lineage>
        <taxon>Bacteria</taxon>
        <taxon>Pseudomonadati</taxon>
        <taxon>Bacteroidota</taxon>
        <taxon>Sphingobacteriia</taxon>
        <taxon>Sphingobacteriales</taxon>
        <taxon>Sphingobacteriaceae</taxon>
        <taxon>Mucilaginibacter</taxon>
    </lineage>
</organism>
<evidence type="ECO:0000313" key="3">
    <source>
        <dbReference type="EMBL" id="GAA3986726.1"/>
    </source>
</evidence>
<dbReference type="SUPFAM" id="SSF51182">
    <property type="entry name" value="RmlC-like cupins"/>
    <property type="match status" value="1"/>
</dbReference>
<dbReference type="Proteomes" id="UP001500742">
    <property type="component" value="Unassembled WGS sequence"/>
</dbReference>
<evidence type="ECO:0008006" key="5">
    <source>
        <dbReference type="Google" id="ProtNLM"/>
    </source>
</evidence>